<name>A0A1G8QP48_9ACTN</name>
<reference evidence="1 2" key="1">
    <citation type="submission" date="2016-10" db="EMBL/GenBank/DDBJ databases">
        <authorList>
            <person name="de Groot N.N."/>
        </authorList>
    </citation>
    <scope>NUCLEOTIDE SEQUENCE [LARGE SCALE GENOMIC DNA]</scope>
    <source>
        <strain evidence="1 2">CGMCC 4.6533</strain>
    </source>
</reference>
<evidence type="ECO:0000313" key="1">
    <source>
        <dbReference type="EMBL" id="SDJ06514.1"/>
    </source>
</evidence>
<dbReference type="AlphaFoldDB" id="A0A1G8QP48"/>
<proteinExistence type="predicted"/>
<dbReference type="RefSeq" id="WP_342742736.1">
    <property type="nucleotide sequence ID" value="NZ_FNDJ01000008.1"/>
</dbReference>
<dbReference type="EMBL" id="FNDJ01000008">
    <property type="protein sequence ID" value="SDJ06514.1"/>
    <property type="molecule type" value="Genomic_DNA"/>
</dbReference>
<gene>
    <name evidence="1" type="ORF">SAMN05421869_108315</name>
</gene>
<protein>
    <submittedName>
        <fullName evidence="1">Uncharacterized protein</fullName>
    </submittedName>
</protein>
<organism evidence="1 2">
    <name type="scientific">Nonomuraea jiangxiensis</name>
    <dbReference type="NCBI Taxonomy" id="633440"/>
    <lineage>
        <taxon>Bacteria</taxon>
        <taxon>Bacillati</taxon>
        <taxon>Actinomycetota</taxon>
        <taxon>Actinomycetes</taxon>
        <taxon>Streptosporangiales</taxon>
        <taxon>Streptosporangiaceae</taxon>
        <taxon>Nonomuraea</taxon>
    </lineage>
</organism>
<sequence length="100" mass="10613">MRLLDEDGNPIIDPYTGKKTVQQGASTGVWCAVSPQLADKGGVYCLDNNIATIADPREYDAWQYGTAEVPPAGVSPHAVDPVAAARLWDLSRALTGADLD</sequence>
<dbReference type="Proteomes" id="UP000199202">
    <property type="component" value="Unassembled WGS sequence"/>
</dbReference>
<evidence type="ECO:0000313" key="2">
    <source>
        <dbReference type="Proteomes" id="UP000199202"/>
    </source>
</evidence>
<dbReference type="STRING" id="633440.SAMN05421869_108315"/>
<keyword evidence="2" id="KW-1185">Reference proteome</keyword>
<accession>A0A1G8QP48</accession>